<protein>
    <submittedName>
        <fullName evidence="2">Uncharacterized protein</fullName>
    </submittedName>
</protein>
<evidence type="ECO:0000256" key="1">
    <source>
        <dbReference type="SAM" id="MobiDB-lite"/>
    </source>
</evidence>
<feature type="region of interest" description="Disordered" evidence="1">
    <location>
        <begin position="54"/>
        <end position="73"/>
    </location>
</feature>
<accession>A0AA39IV77</accession>
<dbReference type="Proteomes" id="UP001175226">
    <property type="component" value="Unassembled WGS sequence"/>
</dbReference>
<evidence type="ECO:0000313" key="2">
    <source>
        <dbReference type="EMBL" id="KAK0430361.1"/>
    </source>
</evidence>
<reference evidence="2" key="1">
    <citation type="submission" date="2023-06" db="EMBL/GenBank/DDBJ databases">
        <authorList>
            <consortium name="Lawrence Berkeley National Laboratory"/>
            <person name="Ahrendt S."/>
            <person name="Sahu N."/>
            <person name="Indic B."/>
            <person name="Wong-Bajracharya J."/>
            <person name="Merenyi Z."/>
            <person name="Ke H.-M."/>
            <person name="Monk M."/>
            <person name="Kocsube S."/>
            <person name="Drula E."/>
            <person name="Lipzen A."/>
            <person name="Balint B."/>
            <person name="Henrissat B."/>
            <person name="Andreopoulos B."/>
            <person name="Martin F.M."/>
            <person name="Harder C.B."/>
            <person name="Rigling D."/>
            <person name="Ford K.L."/>
            <person name="Foster G.D."/>
            <person name="Pangilinan J."/>
            <person name="Papanicolaou A."/>
            <person name="Barry K."/>
            <person name="LaButti K."/>
            <person name="Viragh M."/>
            <person name="Koriabine M."/>
            <person name="Yan M."/>
            <person name="Riley R."/>
            <person name="Champramary S."/>
            <person name="Plett K.L."/>
            <person name="Tsai I.J."/>
            <person name="Slot J."/>
            <person name="Sipos G."/>
            <person name="Plett J."/>
            <person name="Nagy L.G."/>
            <person name="Grigoriev I.V."/>
        </authorList>
    </citation>
    <scope>NUCLEOTIDE SEQUENCE</scope>
    <source>
        <strain evidence="2">FPL87.14</strain>
    </source>
</reference>
<organism evidence="2 3">
    <name type="scientific">Armillaria borealis</name>
    <dbReference type="NCBI Taxonomy" id="47425"/>
    <lineage>
        <taxon>Eukaryota</taxon>
        <taxon>Fungi</taxon>
        <taxon>Dikarya</taxon>
        <taxon>Basidiomycota</taxon>
        <taxon>Agaricomycotina</taxon>
        <taxon>Agaricomycetes</taxon>
        <taxon>Agaricomycetidae</taxon>
        <taxon>Agaricales</taxon>
        <taxon>Marasmiineae</taxon>
        <taxon>Physalacriaceae</taxon>
        <taxon>Armillaria</taxon>
    </lineage>
</organism>
<sequence length="147" mass="16142">MSTKTPSDVISQASHKDGQTNISMAMTFNSLVPGEYAFTFKFILESEAVKTPSPVADTTIVPPPIPNTLKSTYEGLQPRDTQETLNDYAGGLMLDEDSEEIIPDLQGEEDYILPYPGSPINLGKCRINSNPAHSTSSDRLKQVKRHD</sequence>
<dbReference type="EMBL" id="JAUEPT010000154">
    <property type="protein sequence ID" value="KAK0430361.1"/>
    <property type="molecule type" value="Genomic_DNA"/>
</dbReference>
<proteinExistence type="predicted"/>
<dbReference type="AlphaFoldDB" id="A0AA39IV77"/>
<keyword evidence="3" id="KW-1185">Reference proteome</keyword>
<evidence type="ECO:0000313" key="3">
    <source>
        <dbReference type="Proteomes" id="UP001175226"/>
    </source>
</evidence>
<comment type="caution">
    <text evidence="2">The sequence shown here is derived from an EMBL/GenBank/DDBJ whole genome shotgun (WGS) entry which is preliminary data.</text>
</comment>
<name>A0AA39IV77_9AGAR</name>
<feature type="region of interest" description="Disordered" evidence="1">
    <location>
        <begin position="125"/>
        <end position="147"/>
    </location>
</feature>
<gene>
    <name evidence="2" type="ORF">EV421DRAFT_1913025</name>
</gene>